<feature type="transmembrane region" description="Helical" evidence="2">
    <location>
        <begin position="45"/>
        <end position="64"/>
    </location>
</feature>
<feature type="transmembrane region" description="Helical" evidence="2">
    <location>
        <begin position="151"/>
        <end position="175"/>
    </location>
</feature>
<keyword evidence="2" id="KW-1133">Transmembrane helix</keyword>
<keyword evidence="2" id="KW-0812">Transmembrane</keyword>
<feature type="compositionally biased region" description="Pro residues" evidence="1">
    <location>
        <begin position="72"/>
        <end position="84"/>
    </location>
</feature>
<feature type="transmembrane region" description="Helical" evidence="2">
    <location>
        <begin position="16"/>
        <end position="33"/>
    </location>
</feature>
<evidence type="ECO:0000256" key="2">
    <source>
        <dbReference type="SAM" id="Phobius"/>
    </source>
</evidence>
<organism evidence="3 4">
    <name type="scientific">Ephemerocybe angulata</name>
    <dbReference type="NCBI Taxonomy" id="980116"/>
    <lineage>
        <taxon>Eukaryota</taxon>
        <taxon>Fungi</taxon>
        <taxon>Dikarya</taxon>
        <taxon>Basidiomycota</taxon>
        <taxon>Agaricomycotina</taxon>
        <taxon>Agaricomycetes</taxon>
        <taxon>Agaricomycetidae</taxon>
        <taxon>Agaricales</taxon>
        <taxon>Agaricineae</taxon>
        <taxon>Psathyrellaceae</taxon>
        <taxon>Ephemerocybe</taxon>
    </lineage>
</organism>
<feature type="compositionally biased region" description="Low complexity" evidence="1">
    <location>
        <begin position="85"/>
        <end position="96"/>
    </location>
</feature>
<name>A0A8H6M2I4_9AGAR</name>
<comment type="caution">
    <text evidence="3">The sequence shown here is derived from an EMBL/GenBank/DDBJ whole genome shotgun (WGS) entry which is preliminary data.</text>
</comment>
<dbReference type="Proteomes" id="UP000521943">
    <property type="component" value="Unassembled WGS sequence"/>
</dbReference>
<keyword evidence="2" id="KW-0472">Membrane</keyword>
<feature type="transmembrane region" description="Helical" evidence="2">
    <location>
        <begin position="123"/>
        <end position="145"/>
    </location>
</feature>
<reference evidence="3 4" key="1">
    <citation type="submission" date="2020-07" db="EMBL/GenBank/DDBJ databases">
        <title>Comparative genomics of pyrophilous fungi reveals a link between fire events and developmental genes.</title>
        <authorList>
            <consortium name="DOE Joint Genome Institute"/>
            <person name="Steindorff A.S."/>
            <person name="Carver A."/>
            <person name="Calhoun S."/>
            <person name="Stillman K."/>
            <person name="Liu H."/>
            <person name="Lipzen A."/>
            <person name="Pangilinan J."/>
            <person name="Labutti K."/>
            <person name="Bruns T.D."/>
            <person name="Grigoriev I.V."/>
        </authorList>
    </citation>
    <scope>NUCLEOTIDE SEQUENCE [LARGE SCALE GENOMIC DNA]</scope>
    <source>
        <strain evidence="3 4">CBS 144469</strain>
    </source>
</reference>
<evidence type="ECO:0000313" key="4">
    <source>
        <dbReference type="Proteomes" id="UP000521943"/>
    </source>
</evidence>
<accession>A0A8H6M2I4</accession>
<dbReference type="AlphaFoldDB" id="A0A8H6M2I4"/>
<evidence type="ECO:0000313" key="3">
    <source>
        <dbReference type="EMBL" id="KAF6749886.1"/>
    </source>
</evidence>
<gene>
    <name evidence="3" type="ORF">DFP72DRAFT_1072797</name>
</gene>
<protein>
    <submittedName>
        <fullName evidence="3">Uncharacterized protein</fullName>
    </submittedName>
</protein>
<proteinExistence type="predicted"/>
<sequence length="195" mass="21470">MPPSSTIKDISRRGRTIYRLQFVNLLLSWTIFFTDLGTSLGSSSFWVILHANVFTFAIEAFLLAGDRKPKPAEPAPTAPAPAPVTAPATDAPSSPKDSSEGGDPEEPTPDPTPLPIALRRTAIVARFFLLLLWLAGWGILMWWTIEFRRLRGIIEIIIVAAEIGVIAALVVLSVLERRALLKPVLRGEEGLTWYQ</sequence>
<evidence type="ECO:0000256" key="1">
    <source>
        <dbReference type="SAM" id="MobiDB-lite"/>
    </source>
</evidence>
<keyword evidence="4" id="KW-1185">Reference proteome</keyword>
<feature type="region of interest" description="Disordered" evidence="1">
    <location>
        <begin position="71"/>
        <end position="114"/>
    </location>
</feature>
<dbReference type="EMBL" id="JACGCI010000060">
    <property type="protein sequence ID" value="KAF6749886.1"/>
    <property type="molecule type" value="Genomic_DNA"/>
</dbReference>